<dbReference type="InterPro" id="IPR000836">
    <property type="entry name" value="PRTase_dom"/>
</dbReference>
<name>A0A077Y7R5_PLAYE</name>
<dbReference type="VEuPathDB" id="PlasmoDB:Py17XNL_001105540"/>
<keyword evidence="6" id="KW-1133">Transmembrane helix</keyword>
<keyword evidence="5" id="KW-0665">Pyrimidine biosynthesis</keyword>
<dbReference type="OrthoDB" id="5553476at2759"/>
<dbReference type="GO" id="GO:0046132">
    <property type="term" value="P:pyrimidine ribonucleoside biosynthetic process"/>
    <property type="evidence" value="ECO:0007669"/>
    <property type="project" value="TreeGrafter"/>
</dbReference>
<dbReference type="Proteomes" id="UP000072904">
    <property type="component" value="Chromosome 11"/>
</dbReference>
<keyword evidence="6" id="KW-0812">Transmembrane</keyword>
<keyword evidence="3 8" id="KW-0328">Glycosyltransferase</keyword>
<gene>
    <name evidence="9" type="ORF">PY17X_1113500</name>
    <name evidence="8" type="ORF">PYYM_1114500</name>
</gene>
<dbReference type="InterPro" id="IPR029057">
    <property type="entry name" value="PRTase-like"/>
</dbReference>
<feature type="transmembrane region" description="Helical" evidence="6">
    <location>
        <begin position="70"/>
        <end position="91"/>
    </location>
</feature>
<accession>A0A077Y7R5</accession>
<evidence type="ECO:0000313" key="10">
    <source>
        <dbReference type="Proteomes" id="UP000072874"/>
    </source>
</evidence>
<dbReference type="CDD" id="cd06223">
    <property type="entry name" value="PRTases_typeI"/>
    <property type="match status" value="1"/>
</dbReference>
<protein>
    <recommendedName>
        <fullName evidence="2">orotate phosphoribosyltransferase</fullName>
        <ecNumber evidence="2">2.4.2.10</ecNumber>
    </recommendedName>
</protein>
<evidence type="ECO:0000259" key="7">
    <source>
        <dbReference type="Pfam" id="PF00156"/>
    </source>
</evidence>
<reference evidence="10 11" key="1">
    <citation type="journal article" date="2014" name="BMC Biol.">
        <title>A comprehensive evaluation of rodent malaria parasite genomes and gene expression.</title>
        <authorList>
            <person name="Otto T.D."/>
            <person name="Bohme U."/>
            <person name="Jackson A.P."/>
            <person name="Hunt M."/>
            <person name="Franke-Fayard B."/>
            <person name="Hoeijmakers W.A."/>
            <person name="Religa A.A."/>
            <person name="Robertson L."/>
            <person name="Sanders M."/>
            <person name="Ogun S.A."/>
            <person name="Cunningham D."/>
            <person name="Erhart A."/>
            <person name="Billker O."/>
            <person name="Khan S.M."/>
            <person name="Stunnenberg H.G."/>
            <person name="Langhorne J."/>
            <person name="Holder A.A."/>
            <person name="Waters A.P."/>
            <person name="Newbold C.I."/>
            <person name="Pain A."/>
            <person name="Berriman M."/>
            <person name="Janse C.J."/>
        </authorList>
    </citation>
    <scope>NUCLEOTIDE SEQUENCE [LARGE SCALE GENOMIC DNA]</scope>
    <source>
        <strain evidence="9 10">17X</strain>
        <strain evidence="8 11">YM</strain>
    </source>
</reference>
<dbReference type="InterPro" id="IPR023031">
    <property type="entry name" value="OPRT"/>
</dbReference>
<evidence type="ECO:0000256" key="3">
    <source>
        <dbReference type="ARBA" id="ARBA00022676"/>
    </source>
</evidence>
<dbReference type="HAMAP" id="MF_01208">
    <property type="entry name" value="PyrE"/>
    <property type="match status" value="1"/>
</dbReference>
<reference evidence="9" key="4">
    <citation type="submission" date="2019-05" db="EMBL/GenBank/DDBJ databases">
        <authorList>
            <consortium name="Pathogen Informatics"/>
        </authorList>
    </citation>
    <scope>NUCLEOTIDE SEQUENCE</scope>
    <source>
        <strain evidence="9">17X</strain>
    </source>
</reference>
<feature type="transmembrane region" description="Helical" evidence="6">
    <location>
        <begin position="103"/>
        <end position="123"/>
    </location>
</feature>
<dbReference type="GO" id="GO:0044205">
    <property type="term" value="P:'de novo' UMP biosynthetic process"/>
    <property type="evidence" value="ECO:0007669"/>
    <property type="project" value="UniProtKB-UniPathway"/>
</dbReference>
<dbReference type="Proteomes" id="UP000072874">
    <property type="component" value="Chromosome 11"/>
</dbReference>
<evidence type="ECO:0000313" key="11">
    <source>
        <dbReference type="Proteomes" id="UP000072904"/>
    </source>
</evidence>
<evidence type="ECO:0000256" key="1">
    <source>
        <dbReference type="ARBA" id="ARBA00004889"/>
    </source>
</evidence>
<dbReference type="PANTHER" id="PTHR46683">
    <property type="entry name" value="OROTATE PHOSPHORIBOSYLTRANSFERASE 1-RELATED"/>
    <property type="match status" value="1"/>
</dbReference>
<dbReference type="Pfam" id="PF00156">
    <property type="entry name" value="Pribosyltran"/>
    <property type="match status" value="1"/>
</dbReference>
<dbReference type="GeneID" id="3790262"/>
<keyword evidence="4 8" id="KW-0808">Transferase</keyword>
<feature type="domain" description="Phosphoribosyltransferase" evidence="7">
    <location>
        <begin position="77"/>
        <end position="232"/>
    </location>
</feature>
<evidence type="ECO:0000256" key="2">
    <source>
        <dbReference type="ARBA" id="ARBA00011971"/>
    </source>
</evidence>
<reference evidence="8" key="2">
    <citation type="submission" date="2014-05" db="EMBL/GenBank/DDBJ databases">
        <authorList>
            <person name="Aslett A.Martin."/>
            <person name="De Silva Nishadi"/>
        </authorList>
    </citation>
    <scope>NUCLEOTIDE SEQUENCE</scope>
    <source>
        <strain evidence="8">YM</strain>
    </source>
</reference>
<dbReference type="VEuPathDB" id="PlasmoDB:PY17X_1113500"/>
<dbReference type="EMBL" id="LM993665">
    <property type="protein sequence ID" value="VTZ79412.1"/>
    <property type="molecule type" value="Genomic_DNA"/>
</dbReference>
<proteinExistence type="inferred from homology"/>
<dbReference type="UniPathway" id="UPA00070">
    <property type="reaction ID" value="UER00119"/>
</dbReference>
<dbReference type="GO" id="GO:0005737">
    <property type="term" value="C:cytoplasm"/>
    <property type="evidence" value="ECO:0007669"/>
    <property type="project" value="TreeGrafter"/>
</dbReference>
<dbReference type="EC" id="2.4.2.10" evidence="2"/>
<dbReference type="KEGG" id="pyo:PY17X_1113500"/>
<keyword evidence="6" id="KW-0472">Membrane</keyword>
<evidence type="ECO:0000256" key="4">
    <source>
        <dbReference type="ARBA" id="ARBA00022679"/>
    </source>
</evidence>
<dbReference type="OMA" id="ANVFYLY"/>
<dbReference type="AlphaFoldDB" id="A0A077Y7R5"/>
<reference evidence="9" key="3">
    <citation type="submission" date="2014-05" db="EMBL/GenBank/DDBJ databases">
        <authorList>
            <person name="Aslett M.A."/>
            <person name="De Silva N."/>
        </authorList>
    </citation>
    <scope>NUCLEOTIDE SEQUENCE</scope>
    <source>
        <strain evidence="9">17X</strain>
    </source>
</reference>
<dbReference type="GO" id="GO:0004588">
    <property type="term" value="F:orotate phosphoribosyltransferase activity"/>
    <property type="evidence" value="ECO:0007669"/>
    <property type="project" value="UniProtKB-EC"/>
</dbReference>
<evidence type="ECO:0000256" key="5">
    <source>
        <dbReference type="ARBA" id="ARBA00022975"/>
    </source>
</evidence>
<dbReference type="SUPFAM" id="SSF53271">
    <property type="entry name" value="PRTase-like"/>
    <property type="match status" value="1"/>
</dbReference>
<dbReference type="Gene3D" id="3.40.50.2020">
    <property type="match status" value="1"/>
</dbReference>
<evidence type="ECO:0000313" key="9">
    <source>
        <dbReference type="EMBL" id="VTZ79412.1"/>
    </source>
</evidence>
<dbReference type="VEuPathDB" id="PlasmoDB:PY04605"/>
<evidence type="ECO:0000256" key="6">
    <source>
        <dbReference type="SAM" id="Phobius"/>
    </source>
</evidence>
<organism evidence="8 11">
    <name type="scientific">Plasmodium yoelii</name>
    <dbReference type="NCBI Taxonomy" id="5861"/>
    <lineage>
        <taxon>Eukaryota</taxon>
        <taxon>Sar</taxon>
        <taxon>Alveolata</taxon>
        <taxon>Apicomplexa</taxon>
        <taxon>Aconoidasida</taxon>
        <taxon>Haemosporida</taxon>
        <taxon>Plasmodiidae</taxon>
        <taxon>Plasmodium</taxon>
        <taxon>Plasmodium (Vinckeia)</taxon>
    </lineage>
</organism>
<dbReference type="VEuPathDB" id="PlasmoDB:PYYM_1114500"/>
<dbReference type="PANTHER" id="PTHR46683:SF1">
    <property type="entry name" value="OROTATE PHOSPHORIBOSYLTRANSFERASE 1-RELATED"/>
    <property type="match status" value="1"/>
</dbReference>
<dbReference type="EMBL" id="LK934639">
    <property type="protein sequence ID" value="CDU18827.1"/>
    <property type="molecule type" value="Genomic_DNA"/>
</dbReference>
<evidence type="ECO:0000313" key="8">
    <source>
        <dbReference type="EMBL" id="CDU18827.1"/>
    </source>
</evidence>
<sequence>MDENNKEIKNIDEELHNRYNELCKRIELGNDNKNCDDIKEMKNLLIDALIKYEAIKFGDFILKSKRKSKYFVSTGFLNNAISANIISFLISNLILSKNIHFDYLFGASYKGIPIVSLTSHFLLNTNKFHNIFYLYDRKEKKEYGDKTIIVGNIKENDQDCVINNNCCNPQFEKKNKKKVIIIDDVFTCGTALTEIFNKMKYYPDLQVVACIVLLNRNEHEINEHNEKVYFKDLFEQKHNIPIYSILNFEEDISHFVK</sequence>
<comment type="pathway">
    <text evidence="1">Pyrimidine metabolism; UMP biosynthesis via de novo pathway; UMP from orotate: step 1/2.</text>
</comment>
<dbReference type="RefSeq" id="XP_724927.2">
    <property type="nucleotide sequence ID" value="XM_719834.2"/>
</dbReference>
<dbReference type="GO" id="GO:0006207">
    <property type="term" value="P:'de novo' pyrimidine nucleobase biosynthetic process"/>
    <property type="evidence" value="ECO:0007669"/>
    <property type="project" value="TreeGrafter"/>
</dbReference>